<dbReference type="RefSeq" id="WP_222942286.1">
    <property type="nucleotide sequence ID" value="NZ_BOMX01000095.1"/>
</dbReference>
<accession>A0A561VLP5</accession>
<evidence type="ECO:0000313" key="3">
    <source>
        <dbReference type="Proteomes" id="UP000320239"/>
    </source>
</evidence>
<gene>
    <name evidence="2" type="ORF">FHX34_105395</name>
</gene>
<feature type="region of interest" description="Disordered" evidence="1">
    <location>
        <begin position="19"/>
        <end position="55"/>
    </location>
</feature>
<dbReference type="AlphaFoldDB" id="A0A561VLP5"/>
<organism evidence="2 3">
    <name type="scientific">Actinoplanes teichomyceticus</name>
    <dbReference type="NCBI Taxonomy" id="1867"/>
    <lineage>
        <taxon>Bacteria</taxon>
        <taxon>Bacillati</taxon>
        <taxon>Actinomycetota</taxon>
        <taxon>Actinomycetes</taxon>
        <taxon>Micromonosporales</taxon>
        <taxon>Micromonosporaceae</taxon>
        <taxon>Actinoplanes</taxon>
    </lineage>
</organism>
<dbReference type="Proteomes" id="UP000320239">
    <property type="component" value="Unassembled WGS sequence"/>
</dbReference>
<sequence length="107" mass="11402">MSGPLLEAAAQAFVEAAADPPYLFDPGPTEGPQDRRRGAESRGAGGPLPPRRRLGVRQQPHALPVTAVGYRGVIHDLVMLNAVRETRAAEAAITQAIAFPRAVLNER</sequence>
<evidence type="ECO:0000313" key="2">
    <source>
        <dbReference type="EMBL" id="TWG12528.1"/>
    </source>
</evidence>
<dbReference type="EMBL" id="VIWY01000005">
    <property type="protein sequence ID" value="TWG12528.1"/>
    <property type="molecule type" value="Genomic_DNA"/>
</dbReference>
<proteinExistence type="predicted"/>
<name>A0A561VLP5_ACTTI</name>
<keyword evidence="3" id="KW-1185">Reference proteome</keyword>
<reference evidence="2 3" key="1">
    <citation type="submission" date="2019-06" db="EMBL/GenBank/DDBJ databases">
        <title>Sequencing the genomes of 1000 actinobacteria strains.</title>
        <authorList>
            <person name="Klenk H.-P."/>
        </authorList>
    </citation>
    <scope>NUCLEOTIDE SEQUENCE [LARGE SCALE GENOMIC DNA]</scope>
    <source>
        <strain evidence="2 3">DSM 43866</strain>
    </source>
</reference>
<protein>
    <submittedName>
        <fullName evidence="2">Uncharacterized protein</fullName>
    </submittedName>
</protein>
<comment type="caution">
    <text evidence="2">The sequence shown here is derived from an EMBL/GenBank/DDBJ whole genome shotgun (WGS) entry which is preliminary data.</text>
</comment>
<evidence type="ECO:0000256" key="1">
    <source>
        <dbReference type="SAM" id="MobiDB-lite"/>
    </source>
</evidence>